<keyword evidence="4 5" id="KW-0472">Membrane</keyword>
<evidence type="ECO:0000256" key="2">
    <source>
        <dbReference type="ARBA" id="ARBA00022692"/>
    </source>
</evidence>
<feature type="transmembrane region" description="Helical" evidence="5">
    <location>
        <begin position="54"/>
        <end position="79"/>
    </location>
</feature>
<dbReference type="EMBL" id="FMXA01000009">
    <property type="protein sequence ID" value="SDA49397.1"/>
    <property type="molecule type" value="Genomic_DNA"/>
</dbReference>
<reference evidence="7 8" key="1">
    <citation type="submission" date="2016-10" db="EMBL/GenBank/DDBJ databases">
        <authorList>
            <person name="de Groot N.N."/>
        </authorList>
    </citation>
    <scope>NUCLEOTIDE SEQUENCE [LARGE SCALE GENOMIC DNA]</scope>
    <source>
        <strain evidence="7 8">DSM 15230</strain>
    </source>
</reference>
<evidence type="ECO:0000259" key="6">
    <source>
        <dbReference type="Pfam" id="PF04893"/>
    </source>
</evidence>
<feature type="transmembrane region" description="Helical" evidence="5">
    <location>
        <begin position="28"/>
        <end position="48"/>
    </location>
</feature>
<evidence type="ECO:0000256" key="3">
    <source>
        <dbReference type="ARBA" id="ARBA00022989"/>
    </source>
</evidence>
<dbReference type="GeneID" id="87755916"/>
<dbReference type="Proteomes" id="UP000199689">
    <property type="component" value="Unassembled WGS sequence"/>
</dbReference>
<name>A0A1G5VVY1_9FIRM</name>
<keyword evidence="8" id="KW-1185">Reference proteome</keyword>
<evidence type="ECO:0000256" key="5">
    <source>
        <dbReference type="SAM" id="Phobius"/>
    </source>
</evidence>
<dbReference type="InterPro" id="IPR006977">
    <property type="entry name" value="Yip1_dom"/>
</dbReference>
<protein>
    <submittedName>
        <fullName evidence="7">Yip1 domain-containing protein</fullName>
    </submittedName>
</protein>
<feature type="domain" description="Yip1" evidence="6">
    <location>
        <begin position="13"/>
        <end position="168"/>
    </location>
</feature>
<dbReference type="STRING" id="209880.SAMN02910343_00889"/>
<feature type="transmembrane region" description="Helical" evidence="5">
    <location>
        <begin position="91"/>
        <end position="112"/>
    </location>
</feature>
<dbReference type="RefSeq" id="WP_091364277.1">
    <property type="nucleotide sequence ID" value="NZ_FMXA01000009.1"/>
</dbReference>
<gene>
    <name evidence="7" type="ORF">SAMN02910343_00889</name>
</gene>
<evidence type="ECO:0000313" key="7">
    <source>
        <dbReference type="EMBL" id="SDA49397.1"/>
    </source>
</evidence>
<dbReference type="AlphaFoldDB" id="A0A1G5VVY1"/>
<accession>A0A1G5VVY1</accession>
<keyword evidence="3 5" id="KW-1133">Transmembrane helix</keyword>
<keyword evidence="2 5" id="KW-0812">Transmembrane</keyword>
<feature type="transmembrane region" description="Helical" evidence="5">
    <location>
        <begin position="151"/>
        <end position="181"/>
    </location>
</feature>
<evidence type="ECO:0000256" key="1">
    <source>
        <dbReference type="ARBA" id="ARBA00004141"/>
    </source>
</evidence>
<sequence length="185" mass="19370">MNYFLDLVYNLVMSPRMALRTITRGEQWICAGIIWLFTLFVLSLSSLIEGTGIILGFLLILIAGITLLLLQSAIIHYVAGLAGGRGTARGITAGLMADSFPLAFGVFASLISKLGGEALAGAIMMVALAWCFVLNVLAVSENYGMSWGRSVLILVAPAVLAGAVVMGLIGIVTVMGVTAIMSMGL</sequence>
<evidence type="ECO:0000313" key="8">
    <source>
        <dbReference type="Proteomes" id="UP000199689"/>
    </source>
</evidence>
<dbReference type="Pfam" id="PF04893">
    <property type="entry name" value="Yip1"/>
    <property type="match status" value="1"/>
</dbReference>
<dbReference type="GO" id="GO:0016020">
    <property type="term" value="C:membrane"/>
    <property type="evidence" value="ECO:0007669"/>
    <property type="project" value="UniProtKB-SubCell"/>
</dbReference>
<proteinExistence type="predicted"/>
<dbReference type="OrthoDB" id="1634180at2"/>
<organism evidence="7 8">
    <name type="scientific">Allisonella histaminiformans</name>
    <dbReference type="NCBI Taxonomy" id="209880"/>
    <lineage>
        <taxon>Bacteria</taxon>
        <taxon>Bacillati</taxon>
        <taxon>Bacillota</taxon>
        <taxon>Negativicutes</taxon>
        <taxon>Veillonellales</taxon>
        <taxon>Veillonellaceae</taxon>
        <taxon>Allisonella</taxon>
    </lineage>
</organism>
<feature type="transmembrane region" description="Helical" evidence="5">
    <location>
        <begin position="118"/>
        <end position="139"/>
    </location>
</feature>
<comment type="subcellular location">
    <subcellularLocation>
        <location evidence="1">Membrane</location>
        <topology evidence="1">Multi-pass membrane protein</topology>
    </subcellularLocation>
</comment>
<evidence type="ECO:0000256" key="4">
    <source>
        <dbReference type="ARBA" id="ARBA00023136"/>
    </source>
</evidence>